<dbReference type="AlphaFoldDB" id="S0GJW2"/>
<name>S0GJW2_9BACT</name>
<dbReference type="PATRIC" id="fig|1235789.3.peg.1609"/>
<reference evidence="1 2" key="1">
    <citation type="submission" date="2013-04" db="EMBL/GenBank/DDBJ databases">
        <title>The Genome Sequence of Parabacteroides goldsteinii dnLKV18.</title>
        <authorList>
            <consortium name="The Broad Institute Genomics Platform"/>
            <consortium name="The Broad Institute Genome Sequencing Center for Infectious Disease"/>
            <person name="Earl A."/>
            <person name="Xavier R."/>
            <person name="Kuhn K."/>
            <person name="Stappenbeck T."/>
            <person name="Walker B."/>
            <person name="Young S."/>
            <person name="Zeng Q."/>
            <person name="Gargeya S."/>
            <person name="Fitzgerald M."/>
            <person name="Haas B."/>
            <person name="Abouelleil A."/>
            <person name="Allen A.W."/>
            <person name="Alvarado L."/>
            <person name="Arachchi H.M."/>
            <person name="Berlin A.M."/>
            <person name="Chapman S.B."/>
            <person name="Gainer-Dewar J."/>
            <person name="Goldberg J."/>
            <person name="Griggs A."/>
            <person name="Gujja S."/>
            <person name="Hansen M."/>
            <person name="Howarth C."/>
            <person name="Imamovic A."/>
            <person name="Ireland A."/>
            <person name="Larimer J."/>
            <person name="McCowan C."/>
            <person name="Murphy C."/>
            <person name="Pearson M."/>
            <person name="Poon T.W."/>
            <person name="Priest M."/>
            <person name="Roberts A."/>
            <person name="Saif S."/>
            <person name="Shea T."/>
            <person name="Sisk P."/>
            <person name="Sykes S."/>
            <person name="Wortman J."/>
            <person name="Nusbaum C."/>
            <person name="Birren B."/>
        </authorList>
    </citation>
    <scope>NUCLEOTIDE SEQUENCE [LARGE SCALE GENOMIC DNA]</scope>
    <source>
        <strain evidence="2">dnLKV18</strain>
    </source>
</reference>
<proteinExistence type="predicted"/>
<protein>
    <submittedName>
        <fullName evidence="1">Uncharacterized protein</fullName>
    </submittedName>
</protein>
<sequence>MVLILAMLREHGYIVNERNKTLYKDDESEDDDSGEWVEVTDFDTGQKKRVRKMKSI</sequence>
<dbReference type="Proteomes" id="UP000014140">
    <property type="component" value="Unassembled WGS sequence"/>
</dbReference>
<comment type="caution">
    <text evidence="1">The sequence shown here is derived from an EMBL/GenBank/DDBJ whole genome shotgun (WGS) entry which is preliminary data.</text>
</comment>
<dbReference type="EMBL" id="ASSQ01000009">
    <property type="protein sequence ID" value="EOS18606.1"/>
    <property type="molecule type" value="Genomic_DNA"/>
</dbReference>
<accession>S0GJW2</accession>
<evidence type="ECO:0000313" key="1">
    <source>
        <dbReference type="EMBL" id="EOS18606.1"/>
    </source>
</evidence>
<gene>
    <name evidence="1" type="ORF">C803_01603</name>
</gene>
<organism evidence="1 2">
    <name type="scientific">Parabacteroides goldsteinii dnLKV18</name>
    <dbReference type="NCBI Taxonomy" id="1235789"/>
    <lineage>
        <taxon>Bacteria</taxon>
        <taxon>Pseudomonadati</taxon>
        <taxon>Bacteroidota</taxon>
        <taxon>Bacteroidia</taxon>
        <taxon>Bacteroidales</taxon>
        <taxon>Tannerellaceae</taxon>
        <taxon>Parabacteroides</taxon>
    </lineage>
</organism>
<evidence type="ECO:0000313" key="2">
    <source>
        <dbReference type="Proteomes" id="UP000014140"/>
    </source>
</evidence>
<keyword evidence="2" id="KW-1185">Reference proteome</keyword>
<dbReference type="HOGENOM" id="CLU_3010081_0_0_10"/>